<evidence type="ECO:0000256" key="2">
    <source>
        <dbReference type="ARBA" id="ARBA00022603"/>
    </source>
</evidence>
<reference evidence="8" key="1">
    <citation type="submission" date="2018-10" db="EMBL/GenBank/DDBJ databases">
        <title>Hidden diversity of soil giant viruses.</title>
        <authorList>
            <person name="Schulz F."/>
            <person name="Alteio L."/>
            <person name="Goudeau D."/>
            <person name="Ryan E.M."/>
            <person name="Malmstrom R.R."/>
            <person name="Blanchard J."/>
            <person name="Woyke T."/>
        </authorList>
    </citation>
    <scope>NUCLEOTIDE SEQUENCE</scope>
    <source>
        <strain evidence="8">HYV1</strain>
    </source>
</reference>
<organism evidence="8">
    <name type="scientific">Hyperionvirus sp</name>
    <dbReference type="NCBI Taxonomy" id="2487770"/>
    <lineage>
        <taxon>Viruses</taxon>
        <taxon>Varidnaviria</taxon>
        <taxon>Bamfordvirae</taxon>
        <taxon>Nucleocytoviricota</taxon>
        <taxon>Megaviricetes</taxon>
        <taxon>Imitervirales</taxon>
        <taxon>Mimiviridae</taxon>
        <taxon>Klosneuvirinae</taxon>
    </lineage>
</organism>
<dbReference type="InterPro" id="IPR036217">
    <property type="entry name" value="MethylDNA_cys_MeTrfase_DNAb"/>
</dbReference>
<protein>
    <submittedName>
        <fullName evidence="8">Cysteine methyltransferase</fullName>
    </submittedName>
</protein>
<comment type="catalytic activity">
    <reaction evidence="1">
        <text>a 4-O-methyl-thymidine in DNA + L-cysteinyl-[protein] = a thymidine in DNA + S-methyl-L-cysteinyl-[protein]</text>
        <dbReference type="Rhea" id="RHEA:53428"/>
        <dbReference type="Rhea" id="RHEA-COMP:10131"/>
        <dbReference type="Rhea" id="RHEA-COMP:10132"/>
        <dbReference type="Rhea" id="RHEA-COMP:13555"/>
        <dbReference type="Rhea" id="RHEA-COMP:13556"/>
        <dbReference type="ChEBI" id="CHEBI:29950"/>
        <dbReference type="ChEBI" id="CHEBI:82612"/>
        <dbReference type="ChEBI" id="CHEBI:137386"/>
        <dbReference type="ChEBI" id="CHEBI:137387"/>
        <dbReference type="EC" id="2.1.1.63"/>
    </reaction>
</comment>
<keyword evidence="3 8" id="KW-0808">Transferase</keyword>
<keyword evidence="2 8" id="KW-0489">Methyltransferase</keyword>
<comment type="catalytic activity">
    <reaction evidence="6">
        <text>a 6-O-methyl-2'-deoxyguanosine in DNA + L-cysteinyl-[protein] = S-methyl-L-cysteinyl-[protein] + a 2'-deoxyguanosine in DNA</text>
        <dbReference type="Rhea" id="RHEA:24000"/>
        <dbReference type="Rhea" id="RHEA-COMP:10131"/>
        <dbReference type="Rhea" id="RHEA-COMP:10132"/>
        <dbReference type="Rhea" id="RHEA-COMP:11367"/>
        <dbReference type="Rhea" id="RHEA-COMP:11368"/>
        <dbReference type="ChEBI" id="CHEBI:29950"/>
        <dbReference type="ChEBI" id="CHEBI:82612"/>
        <dbReference type="ChEBI" id="CHEBI:85445"/>
        <dbReference type="ChEBI" id="CHEBI:85448"/>
        <dbReference type="EC" id="2.1.1.63"/>
    </reaction>
</comment>
<evidence type="ECO:0000256" key="3">
    <source>
        <dbReference type="ARBA" id="ARBA00022679"/>
    </source>
</evidence>
<dbReference type="PANTHER" id="PTHR10815:SF13">
    <property type="entry name" value="METHYLATED-DNA--PROTEIN-CYSTEINE METHYLTRANSFERASE"/>
    <property type="match status" value="1"/>
</dbReference>
<evidence type="ECO:0000256" key="6">
    <source>
        <dbReference type="ARBA" id="ARBA00049348"/>
    </source>
</evidence>
<dbReference type="GO" id="GO:0032259">
    <property type="term" value="P:methylation"/>
    <property type="evidence" value="ECO:0007669"/>
    <property type="project" value="UniProtKB-KW"/>
</dbReference>
<name>A0A3G5A9Y8_9VIRU</name>
<dbReference type="GO" id="GO:0006281">
    <property type="term" value="P:DNA repair"/>
    <property type="evidence" value="ECO:0007669"/>
    <property type="project" value="UniProtKB-KW"/>
</dbReference>
<keyword evidence="4" id="KW-0227">DNA damage</keyword>
<sequence>MNVTPFAQSVYDLTKQIPKGKVSTYKNIAKALGKPGACQAVGQALRRNPYAPEVPCHRVISTDFSLGGFIGSTAIDSDNLRKKIRLLKDENILIDLDRIKNSRKYRKSILFDFN</sequence>
<dbReference type="InterPro" id="IPR001497">
    <property type="entry name" value="MethylDNA_cys_MeTrfase_AS"/>
</dbReference>
<dbReference type="CDD" id="cd06445">
    <property type="entry name" value="ATase"/>
    <property type="match status" value="1"/>
</dbReference>
<dbReference type="EMBL" id="MK072387">
    <property type="protein sequence ID" value="AYV83304.1"/>
    <property type="molecule type" value="Genomic_DNA"/>
</dbReference>
<dbReference type="NCBIfam" id="TIGR00589">
    <property type="entry name" value="ogt"/>
    <property type="match status" value="1"/>
</dbReference>
<evidence type="ECO:0000259" key="7">
    <source>
        <dbReference type="Pfam" id="PF01035"/>
    </source>
</evidence>
<dbReference type="Pfam" id="PF01035">
    <property type="entry name" value="DNA_binding_1"/>
    <property type="match status" value="1"/>
</dbReference>
<dbReference type="SUPFAM" id="SSF46767">
    <property type="entry name" value="Methylated DNA-protein cysteine methyltransferase, C-terminal domain"/>
    <property type="match status" value="1"/>
</dbReference>
<gene>
    <name evidence="8" type="ORF">Hyperionvirus5_110</name>
</gene>
<keyword evidence="5" id="KW-0234">DNA repair</keyword>
<dbReference type="PROSITE" id="PS00374">
    <property type="entry name" value="MGMT"/>
    <property type="match status" value="1"/>
</dbReference>
<dbReference type="InterPro" id="IPR036388">
    <property type="entry name" value="WH-like_DNA-bd_sf"/>
</dbReference>
<accession>A0A3G5A9Y8</accession>
<feature type="domain" description="Methylated-DNA-[protein]-cysteine S-methyltransferase DNA binding" evidence="7">
    <location>
        <begin position="5"/>
        <end position="91"/>
    </location>
</feature>
<proteinExistence type="predicted"/>
<evidence type="ECO:0000256" key="1">
    <source>
        <dbReference type="ARBA" id="ARBA00001286"/>
    </source>
</evidence>
<dbReference type="Gene3D" id="1.10.10.10">
    <property type="entry name" value="Winged helix-like DNA-binding domain superfamily/Winged helix DNA-binding domain"/>
    <property type="match status" value="1"/>
</dbReference>
<evidence type="ECO:0000313" key="8">
    <source>
        <dbReference type="EMBL" id="AYV83304.1"/>
    </source>
</evidence>
<evidence type="ECO:0000256" key="4">
    <source>
        <dbReference type="ARBA" id="ARBA00022763"/>
    </source>
</evidence>
<evidence type="ECO:0000256" key="5">
    <source>
        <dbReference type="ARBA" id="ARBA00023204"/>
    </source>
</evidence>
<dbReference type="GO" id="GO:0003908">
    <property type="term" value="F:methylated-DNA-[protein]-cysteine S-methyltransferase activity"/>
    <property type="evidence" value="ECO:0007669"/>
    <property type="project" value="UniProtKB-EC"/>
</dbReference>
<dbReference type="InterPro" id="IPR014048">
    <property type="entry name" value="MethylDNA_cys_MeTrfase_DNA-bd"/>
</dbReference>
<dbReference type="PANTHER" id="PTHR10815">
    <property type="entry name" value="METHYLATED-DNA--PROTEIN-CYSTEINE METHYLTRANSFERASE"/>
    <property type="match status" value="1"/>
</dbReference>